<dbReference type="AlphaFoldDB" id="A0A086M6I8"/>
<accession>A0A086M6I8</accession>
<comment type="caution">
    <text evidence="2">The sequence shown here is derived from an EMBL/GenBank/DDBJ whole genome shotgun (WGS) entry which is preliminary data.</text>
</comment>
<organism evidence="2 3">
    <name type="scientific">Toxoplasma gondii RUB</name>
    <dbReference type="NCBI Taxonomy" id="935652"/>
    <lineage>
        <taxon>Eukaryota</taxon>
        <taxon>Sar</taxon>
        <taxon>Alveolata</taxon>
        <taxon>Apicomplexa</taxon>
        <taxon>Conoidasida</taxon>
        <taxon>Coccidia</taxon>
        <taxon>Eucoccidiorida</taxon>
        <taxon>Eimeriorina</taxon>
        <taxon>Sarcocystidae</taxon>
        <taxon>Toxoplasma</taxon>
    </lineage>
</organism>
<protein>
    <recommendedName>
        <fullName evidence="4">Transmembrane protein</fullName>
    </recommendedName>
</protein>
<keyword evidence="1" id="KW-1133">Transmembrane helix</keyword>
<dbReference type="VEuPathDB" id="ToxoDB:TGRUB_247410B"/>
<keyword evidence="1" id="KW-0812">Transmembrane</keyword>
<keyword evidence="1" id="KW-0472">Membrane</keyword>
<evidence type="ECO:0000256" key="1">
    <source>
        <dbReference type="SAM" id="Phobius"/>
    </source>
</evidence>
<evidence type="ECO:0000313" key="3">
    <source>
        <dbReference type="Proteomes" id="UP000028834"/>
    </source>
</evidence>
<dbReference type="EMBL" id="AFYV02000612">
    <property type="protein sequence ID" value="KFG64506.1"/>
    <property type="molecule type" value="Genomic_DNA"/>
</dbReference>
<reference evidence="2 3" key="1">
    <citation type="submission" date="2014-05" db="EMBL/GenBank/DDBJ databases">
        <authorList>
            <person name="Sibley D."/>
            <person name="Venepally P."/>
            <person name="Karamycheva S."/>
            <person name="Hadjithomas M."/>
            <person name="Khan A."/>
            <person name="Brunk B."/>
            <person name="Roos D."/>
            <person name="Caler E."/>
            <person name="Lorenzi H."/>
        </authorList>
    </citation>
    <scope>NUCLEOTIDE SEQUENCE [LARGE SCALE GENOMIC DNA]</scope>
    <source>
        <strain evidence="2 3">RUB</strain>
    </source>
</reference>
<proteinExistence type="predicted"/>
<feature type="transmembrane region" description="Helical" evidence="1">
    <location>
        <begin position="58"/>
        <end position="76"/>
    </location>
</feature>
<name>A0A086M6I8_TOXGO</name>
<evidence type="ECO:0000313" key="2">
    <source>
        <dbReference type="EMBL" id="KFG64506.1"/>
    </source>
</evidence>
<gene>
    <name evidence="2" type="ORF">TGRUB_247410B</name>
</gene>
<sequence>MTESVFLIPRLSVCYVFYRWKTLETFCISGGAATKPSCGARLQNFARMAIKGPSVPHSILFGVGAGCCAYAGYYLYRAMRLTFFDTESVALQSRLRYAEKQKLFHQELDRELAAGHIASLVAEYDPVATRLPFQPMQDRYRV</sequence>
<feature type="non-terminal residue" evidence="2">
    <location>
        <position position="1"/>
    </location>
</feature>
<dbReference type="Proteomes" id="UP000028834">
    <property type="component" value="Unassembled WGS sequence"/>
</dbReference>
<evidence type="ECO:0008006" key="4">
    <source>
        <dbReference type="Google" id="ProtNLM"/>
    </source>
</evidence>
<dbReference type="OrthoDB" id="383103at2759"/>